<evidence type="ECO:0000256" key="2">
    <source>
        <dbReference type="ARBA" id="ARBA00022730"/>
    </source>
</evidence>
<dbReference type="NCBIfam" id="NF003717">
    <property type="entry name" value="PRK05327.1"/>
    <property type="match status" value="1"/>
</dbReference>
<dbReference type="Gene3D" id="3.10.290.10">
    <property type="entry name" value="RNA-binding S4 domain"/>
    <property type="match status" value="1"/>
</dbReference>
<keyword evidence="2 7" id="KW-0699">rRNA-binding</keyword>
<feature type="domain" description="RNA-binding S4" evidence="9">
    <location>
        <begin position="98"/>
        <end position="162"/>
    </location>
</feature>
<protein>
    <recommendedName>
        <fullName evidence="6 7">Small ribosomal subunit protein uS4</fullName>
    </recommendedName>
</protein>
<comment type="function">
    <text evidence="7">One of the primary rRNA binding proteins, it binds directly to 16S rRNA where it nucleates assembly of the body of the 30S subunit.</text>
</comment>
<keyword evidence="5 7" id="KW-0687">Ribonucleoprotein</keyword>
<dbReference type="HAMAP" id="MF_01306_B">
    <property type="entry name" value="Ribosomal_uS4_B"/>
    <property type="match status" value="1"/>
</dbReference>
<dbReference type="SUPFAM" id="SSF55174">
    <property type="entry name" value="Alpha-L RNA-binding motif"/>
    <property type="match status" value="1"/>
</dbReference>
<evidence type="ECO:0000256" key="8">
    <source>
        <dbReference type="RuleBase" id="RU003699"/>
    </source>
</evidence>
<dbReference type="Pfam" id="PF01479">
    <property type="entry name" value="S4"/>
    <property type="match status" value="1"/>
</dbReference>
<organism evidence="11">
    <name type="scientific">Thermosulfidibacter takaii</name>
    <dbReference type="NCBI Taxonomy" id="412593"/>
    <lineage>
        <taxon>Bacteria</taxon>
        <taxon>Pseudomonadati</taxon>
        <taxon>Thermosulfidibacterota</taxon>
        <taxon>Thermosulfidibacteria</taxon>
        <taxon>Thermosulfidibacterales</taxon>
        <taxon>Thermosulfidibacteraceae</taxon>
    </lineage>
</organism>
<dbReference type="Proteomes" id="UP000885690">
    <property type="component" value="Unassembled WGS sequence"/>
</dbReference>
<keyword evidence="4 7" id="KW-0689">Ribosomal protein</keyword>
<gene>
    <name evidence="7" type="primary">rpsD</name>
    <name evidence="11" type="ORF">ENF32_02045</name>
</gene>
<reference evidence="11" key="1">
    <citation type="journal article" date="2020" name="mSystems">
        <title>Genome- and Community-Level Interaction Insights into Carbon Utilization and Element Cycling Functions of Hydrothermarchaeota in Hydrothermal Sediment.</title>
        <authorList>
            <person name="Zhou Z."/>
            <person name="Liu Y."/>
            <person name="Xu W."/>
            <person name="Pan J."/>
            <person name="Luo Z.H."/>
            <person name="Li M."/>
        </authorList>
    </citation>
    <scope>NUCLEOTIDE SEQUENCE [LARGE SCALE GENOMIC DNA]</scope>
    <source>
        <strain evidence="11">HyVt-115</strain>
    </source>
</reference>
<dbReference type="InterPro" id="IPR022801">
    <property type="entry name" value="Ribosomal_uS4"/>
</dbReference>
<sequence>MARYTGPVCKQCRREGMKLFLKGTKCMTDKCPLEHRNYPPGQHGQRRVKLTEYGLRLREKQKLRRIYGVLERQFRNYFYRASRMPGLTGENLVKLLESRLDNVVYRMGFASSRKEARQMVRHGHFMVNGRKVNIPSYLVKPGDVIEVREKSKNMVRIQESLELAEHRGVFPWLDVDPEAKRGTFKAVPQFEDIPLPVDVSLIVELYSK</sequence>
<dbReference type="Pfam" id="PF00163">
    <property type="entry name" value="Ribosomal_S4"/>
    <property type="match status" value="1"/>
</dbReference>
<dbReference type="PROSITE" id="PS00632">
    <property type="entry name" value="RIBOSOMAL_S4"/>
    <property type="match status" value="1"/>
</dbReference>
<keyword evidence="3 7" id="KW-0694">RNA-binding</keyword>
<dbReference type="EMBL" id="DQWS01000077">
    <property type="protein sequence ID" value="HDD52835.1"/>
    <property type="molecule type" value="Genomic_DNA"/>
</dbReference>
<dbReference type="SMART" id="SM01390">
    <property type="entry name" value="Ribosomal_S4"/>
    <property type="match status" value="1"/>
</dbReference>
<dbReference type="FunFam" id="1.10.1050.10:FF:000001">
    <property type="entry name" value="30S ribosomal protein S4"/>
    <property type="match status" value="1"/>
</dbReference>
<proteinExistence type="inferred from homology"/>
<dbReference type="FunFam" id="3.10.290.10:FF:000001">
    <property type="entry name" value="30S ribosomal protein S4"/>
    <property type="match status" value="1"/>
</dbReference>
<dbReference type="GO" id="GO:0015935">
    <property type="term" value="C:small ribosomal subunit"/>
    <property type="evidence" value="ECO:0007669"/>
    <property type="project" value="InterPro"/>
</dbReference>
<accession>A0A7C0Y5J8</accession>
<dbReference type="InterPro" id="IPR001912">
    <property type="entry name" value="Ribosomal_uS4_N"/>
</dbReference>
<dbReference type="GO" id="GO:0019843">
    <property type="term" value="F:rRNA binding"/>
    <property type="evidence" value="ECO:0007669"/>
    <property type="project" value="UniProtKB-UniRule"/>
</dbReference>
<dbReference type="PANTHER" id="PTHR11831:SF4">
    <property type="entry name" value="SMALL RIBOSOMAL SUBUNIT PROTEIN US4M"/>
    <property type="match status" value="1"/>
</dbReference>
<dbReference type="CDD" id="cd00165">
    <property type="entry name" value="S4"/>
    <property type="match status" value="1"/>
</dbReference>
<evidence type="ECO:0000259" key="9">
    <source>
        <dbReference type="SMART" id="SM00363"/>
    </source>
</evidence>
<dbReference type="NCBIfam" id="TIGR01017">
    <property type="entry name" value="rpsD_bact"/>
    <property type="match status" value="1"/>
</dbReference>
<evidence type="ECO:0000313" key="11">
    <source>
        <dbReference type="EMBL" id="HDD52835.1"/>
    </source>
</evidence>
<evidence type="ECO:0000256" key="5">
    <source>
        <dbReference type="ARBA" id="ARBA00023274"/>
    </source>
</evidence>
<dbReference type="SMART" id="SM00363">
    <property type="entry name" value="S4"/>
    <property type="match status" value="1"/>
</dbReference>
<dbReference type="GO" id="GO:0003735">
    <property type="term" value="F:structural constituent of ribosome"/>
    <property type="evidence" value="ECO:0007669"/>
    <property type="project" value="InterPro"/>
</dbReference>
<dbReference type="PANTHER" id="PTHR11831">
    <property type="entry name" value="30S 40S RIBOSOMAL PROTEIN"/>
    <property type="match status" value="1"/>
</dbReference>
<comment type="subunit">
    <text evidence="7">Part of the 30S ribosomal subunit. Contacts protein S5. The interaction surface between S4 and S5 is involved in control of translational fidelity.</text>
</comment>
<evidence type="ECO:0000256" key="3">
    <source>
        <dbReference type="ARBA" id="ARBA00022884"/>
    </source>
</evidence>
<dbReference type="InterPro" id="IPR002942">
    <property type="entry name" value="S4_RNA-bd"/>
</dbReference>
<dbReference type="InterPro" id="IPR036986">
    <property type="entry name" value="S4_RNA-bd_sf"/>
</dbReference>
<name>A0A7C0Y5J8_9BACT</name>
<evidence type="ECO:0000259" key="10">
    <source>
        <dbReference type="SMART" id="SM01390"/>
    </source>
</evidence>
<comment type="similarity">
    <text evidence="1 7 8">Belongs to the universal ribosomal protein uS4 family.</text>
</comment>
<evidence type="ECO:0000256" key="7">
    <source>
        <dbReference type="HAMAP-Rule" id="MF_01306"/>
    </source>
</evidence>
<dbReference type="Gene3D" id="1.10.1050.10">
    <property type="entry name" value="Ribosomal Protein S4 Delta 41, Chain A, domain 1"/>
    <property type="match status" value="1"/>
</dbReference>
<comment type="caution">
    <text evidence="11">The sequence shown here is derived from an EMBL/GenBank/DDBJ whole genome shotgun (WGS) entry which is preliminary data.</text>
</comment>
<dbReference type="GO" id="GO:0006412">
    <property type="term" value="P:translation"/>
    <property type="evidence" value="ECO:0007669"/>
    <property type="project" value="UniProtKB-UniRule"/>
</dbReference>
<dbReference type="PROSITE" id="PS50889">
    <property type="entry name" value="S4"/>
    <property type="match status" value="1"/>
</dbReference>
<comment type="function">
    <text evidence="7">With S5 and S12 plays an important role in translational accuracy.</text>
</comment>
<dbReference type="AlphaFoldDB" id="A0A7C0Y5J8"/>
<feature type="domain" description="Small ribosomal subunit protein uS4 N-terminal" evidence="10">
    <location>
        <begin position="3"/>
        <end position="97"/>
    </location>
</feature>
<evidence type="ECO:0000256" key="1">
    <source>
        <dbReference type="ARBA" id="ARBA00007465"/>
    </source>
</evidence>
<dbReference type="InterPro" id="IPR018079">
    <property type="entry name" value="Ribosomal_uS4_CS"/>
</dbReference>
<dbReference type="InterPro" id="IPR005709">
    <property type="entry name" value="Ribosomal_uS4_bac-type"/>
</dbReference>
<evidence type="ECO:0000256" key="4">
    <source>
        <dbReference type="ARBA" id="ARBA00022980"/>
    </source>
</evidence>
<evidence type="ECO:0000256" key="6">
    <source>
        <dbReference type="ARBA" id="ARBA00035254"/>
    </source>
</evidence>
<dbReference type="GO" id="GO:0042274">
    <property type="term" value="P:ribosomal small subunit biogenesis"/>
    <property type="evidence" value="ECO:0007669"/>
    <property type="project" value="TreeGrafter"/>
</dbReference>